<keyword evidence="3" id="KW-1185">Reference proteome</keyword>
<reference evidence="3" key="1">
    <citation type="submission" date="2016-11" db="EMBL/GenBank/DDBJ databases">
        <authorList>
            <person name="Varghese N."/>
            <person name="Submissions S."/>
        </authorList>
    </citation>
    <scope>NUCLEOTIDE SEQUENCE [LARGE SCALE GENOMIC DNA]</scope>
    <source>
        <strain evidence="3">ALO Sharm</strain>
    </source>
</reference>
<feature type="coiled-coil region" evidence="1">
    <location>
        <begin position="695"/>
        <end position="722"/>
    </location>
</feature>
<feature type="coiled-coil region" evidence="1">
    <location>
        <begin position="518"/>
        <end position="549"/>
    </location>
</feature>
<accession>A0A1M7B3L0</accession>
<keyword evidence="1" id="KW-0175">Coiled coil</keyword>
<proteinExistence type="predicted"/>
<evidence type="ECO:0000313" key="2">
    <source>
        <dbReference type="EMBL" id="SHL49598.1"/>
    </source>
</evidence>
<sequence length="924" mass="98609">MLAGFLFLKRFIMAKNFKTGLIITGDSKGGVRAVRATSSEIRKLNQDFDAGSKRARSYGNETRETARELEFLKQHALGVGAAIAGAFAANNLAQQAVMIRNTDVLAQSLQVNTKTLQQWQFAGKQVGLEADKIGDIFKDVSDKVGDFAATGGGEAKDLFENLNLDIRELQSLSPDRQILRIAEAINQVEDPNQRAFYFESLADEMVRLQPLLSNGAQGLREAADMADALGVAMDDVEVRRAVQAAEAMDQLQGVAQGLSNTLIADLGPGLANSARTATDFIDEMGGADEVLNRVINVAAVLATVYLARRLGPGLLKVGRQGLAAGGNIATGLVMATGATGPLNRALVVTQGRIAATAAASRALTGAVGMLGGPAGVAILAASGIYAFREELGLVAPELEANRDRVAELTGNLRDLSKAAVENRISKLKADLADLQTEFIDITQLGSSADSQRITGSGALGVAAGEVGRQSRAIQKYAEEGVTGIHGPETEAKIVNHQQAISELEEYYEQLGDTGSRTCGNLASKSSEAAKEAEKLENRFKSTAAQLERELTLYGETGRTAQLRYNLESGELKGLASDRQAYLLSLSRELEALEKRDRLIGQYLPQLEKLKTLQRDAQAIEGMGGNLGNLAAKQLEKEVGNLATQGLDPPGRLDASVGGPFAERDRMRQEMEVYREQYQQRLELLREFSSEEYGVQSQAKAALQQLEAQHQQTLRNYEVQSQQATLKGYAQMFGGLANLSATFAGDSAGITKALIGFQQVANIAQMLGYLGVGTARQFADLPWYAAVGTAASVGAQIGSLINTVRGVETPSIPSFNASSYAGAFDTGGRIPAGQWGIAGERGPEVIEGPARVTSRRDTAKMLGGMNVSVGVNLIEDASRAGQVNQRQDVDGNQVVDIVVSNIFSGSGRIPQAMETRWPLKSQGWK</sequence>
<organism evidence="2 3">
    <name type="scientific">Halomonas caseinilytica</name>
    <dbReference type="NCBI Taxonomy" id="438744"/>
    <lineage>
        <taxon>Bacteria</taxon>
        <taxon>Pseudomonadati</taxon>
        <taxon>Pseudomonadota</taxon>
        <taxon>Gammaproteobacteria</taxon>
        <taxon>Oceanospirillales</taxon>
        <taxon>Halomonadaceae</taxon>
        <taxon>Halomonas</taxon>
    </lineage>
</organism>
<feature type="coiled-coil region" evidence="1">
    <location>
        <begin position="398"/>
        <end position="437"/>
    </location>
</feature>
<evidence type="ECO:0000256" key="1">
    <source>
        <dbReference type="SAM" id="Coils"/>
    </source>
</evidence>
<dbReference type="Proteomes" id="UP000184248">
    <property type="component" value="Unassembled WGS sequence"/>
</dbReference>
<protein>
    <recommendedName>
        <fullName evidence="4">Phage tail tape measure protein, lambda family</fullName>
    </recommendedName>
</protein>
<dbReference type="EMBL" id="FRAL01000018">
    <property type="protein sequence ID" value="SHL49598.1"/>
    <property type="molecule type" value="Genomic_DNA"/>
</dbReference>
<evidence type="ECO:0000313" key="3">
    <source>
        <dbReference type="Proteomes" id="UP000184248"/>
    </source>
</evidence>
<evidence type="ECO:0008006" key="4">
    <source>
        <dbReference type="Google" id="ProtNLM"/>
    </source>
</evidence>
<dbReference type="AlphaFoldDB" id="A0A1M7B3L0"/>
<gene>
    <name evidence="2" type="ORF">SAMN05192556_1187</name>
</gene>
<name>A0A1M7B3L0_9GAMM</name>